<evidence type="ECO:0000313" key="3">
    <source>
        <dbReference type="Proteomes" id="UP000004947"/>
    </source>
</evidence>
<comment type="caution">
    <text evidence="2">The sequence shown here is derived from an EMBL/GenBank/DDBJ whole genome shotgun (WGS) entry which is preliminary data.</text>
</comment>
<gene>
    <name evidence="2" type="ORF">LNTAR_19282</name>
</gene>
<evidence type="ECO:0000313" key="2">
    <source>
        <dbReference type="EMBL" id="EDM25972.1"/>
    </source>
</evidence>
<evidence type="ECO:0000259" key="1">
    <source>
        <dbReference type="Pfam" id="PF20097"/>
    </source>
</evidence>
<dbReference type="AlphaFoldDB" id="A6DQS2"/>
<accession>A6DQS2</accession>
<feature type="domain" description="DUF6487" evidence="1">
    <location>
        <begin position="8"/>
        <end position="66"/>
    </location>
</feature>
<dbReference type="Pfam" id="PF20097">
    <property type="entry name" value="DUF6487"/>
    <property type="match status" value="1"/>
</dbReference>
<keyword evidence="3" id="KW-1185">Reference proteome</keyword>
<organism evidence="2 3">
    <name type="scientific">Lentisphaera araneosa HTCC2155</name>
    <dbReference type="NCBI Taxonomy" id="313628"/>
    <lineage>
        <taxon>Bacteria</taxon>
        <taxon>Pseudomonadati</taxon>
        <taxon>Lentisphaerota</taxon>
        <taxon>Lentisphaeria</taxon>
        <taxon>Lentisphaerales</taxon>
        <taxon>Lentisphaeraceae</taxon>
        <taxon>Lentisphaera</taxon>
    </lineage>
</organism>
<protein>
    <recommendedName>
        <fullName evidence="1">DUF6487 domain-containing protein</fullName>
    </recommendedName>
</protein>
<dbReference type="STRING" id="313628.LNTAR_19282"/>
<dbReference type="InterPro" id="IPR045504">
    <property type="entry name" value="DUF6487"/>
</dbReference>
<reference evidence="2 3" key="1">
    <citation type="journal article" date="2010" name="J. Bacteriol.">
        <title>Genome sequence of Lentisphaera araneosa HTCC2155T, the type species of the order Lentisphaerales in the phylum Lentisphaerae.</title>
        <authorList>
            <person name="Thrash J.C."/>
            <person name="Cho J.C."/>
            <person name="Vergin K.L."/>
            <person name="Morris R.M."/>
            <person name="Giovannoni S.J."/>
        </authorList>
    </citation>
    <scope>NUCLEOTIDE SEQUENCE [LARGE SCALE GENOMIC DNA]</scope>
    <source>
        <strain evidence="2 3">HTCC2155</strain>
    </source>
</reference>
<proteinExistence type="predicted"/>
<dbReference type="EMBL" id="ABCK01000021">
    <property type="protein sequence ID" value="EDM25972.1"/>
    <property type="molecule type" value="Genomic_DNA"/>
</dbReference>
<sequence length="71" mass="7909">MNEEPKNCLICEGKLTTGYLESGHLIKWINDSDHFITKLLTIGEAIGEGLSVKGNYCPNCKQITLNNIEIE</sequence>
<dbReference type="RefSeq" id="WP_007280195.1">
    <property type="nucleotide sequence ID" value="NZ_ABCK01000021.1"/>
</dbReference>
<dbReference type="Proteomes" id="UP000004947">
    <property type="component" value="Unassembled WGS sequence"/>
</dbReference>
<name>A6DQS2_9BACT</name>